<name>A0A7Y2E9D1_UNCEI</name>
<proteinExistence type="predicted"/>
<accession>A0A7Y2E9D1</accession>
<dbReference type="Pfam" id="PF07394">
    <property type="entry name" value="DUF1501"/>
    <property type="match status" value="1"/>
</dbReference>
<dbReference type="PANTHER" id="PTHR43737:SF1">
    <property type="entry name" value="DUF1501 DOMAIN-CONTAINING PROTEIN"/>
    <property type="match status" value="1"/>
</dbReference>
<gene>
    <name evidence="2" type="ORF">HKN21_12710</name>
</gene>
<dbReference type="Proteomes" id="UP000547674">
    <property type="component" value="Unassembled WGS sequence"/>
</dbReference>
<dbReference type="InterPro" id="IPR010869">
    <property type="entry name" value="DUF1501"/>
</dbReference>
<dbReference type="AlphaFoldDB" id="A0A7Y2E9D1"/>
<evidence type="ECO:0000259" key="1">
    <source>
        <dbReference type="Pfam" id="PF18962"/>
    </source>
</evidence>
<dbReference type="Gene3D" id="2.60.40.4070">
    <property type="match status" value="1"/>
</dbReference>
<reference evidence="2 3" key="1">
    <citation type="submission" date="2020-03" db="EMBL/GenBank/DDBJ databases">
        <title>Metabolic flexibility allows generalist bacteria to become dominant in a frequently disturbed ecosystem.</title>
        <authorList>
            <person name="Chen Y.-J."/>
            <person name="Leung P.M."/>
            <person name="Bay S.K."/>
            <person name="Hugenholtz P."/>
            <person name="Kessler A.J."/>
            <person name="Shelley G."/>
            <person name="Waite D.W."/>
            <person name="Cook P.L."/>
            <person name="Greening C."/>
        </authorList>
    </citation>
    <scope>NUCLEOTIDE SEQUENCE [LARGE SCALE GENOMIC DNA]</scope>
    <source>
        <strain evidence="2">SS_bin_28</strain>
    </source>
</reference>
<organism evidence="2 3">
    <name type="scientific">Eiseniibacteriota bacterium</name>
    <dbReference type="NCBI Taxonomy" id="2212470"/>
    <lineage>
        <taxon>Bacteria</taxon>
        <taxon>Candidatus Eiseniibacteriota</taxon>
    </lineage>
</organism>
<comment type="caution">
    <text evidence="2">The sequence shown here is derived from an EMBL/GenBank/DDBJ whole genome shotgun (WGS) entry which is preliminary data.</text>
</comment>
<evidence type="ECO:0000313" key="3">
    <source>
        <dbReference type="Proteomes" id="UP000547674"/>
    </source>
</evidence>
<dbReference type="PANTHER" id="PTHR43737">
    <property type="entry name" value="BLL7424 PROTEIN"/>
    <property type="match status" value="1"/>
</dbReference>
<evidence type="ECO:0000313" key="2">
    <source>
        <dbReference type="EMBL" id="NNF07616.1"/>
    </source>
</evidence>
<dbReference type="Pfam" id="PF18962">
    <property type="entry name" value="Por_Secre_tail"/>
    <property type="match status" value="1"/>
</dbReference>
<sequence length="510" mass="55133">MKRREFMTGFASLVAGSALLKPMWWPTVANADGALGGMPNANRILVKIVLRGGNDGLNTVIPYTDPLYSQLRPTIAVPPAQVLDLDGAVGLHPSMSSLMPHWDAGDVAVFRGVGYPDMNLSHFRGTDIMFSGSNRNTVWETGWLGRFLERCNPSFPAVLPPAPLALQQGFSAQLPLQADRGTAGVIVNNPNSFYWLVNRNYTGSASDEIPATAAGDELKYLRQVDTEAFEYAAVIRDASRNGTTQGVYPDVGLGDQLGTVATLIEGGLQTPVFLVSMGGFDTHGDQLDEHPFNLQVLSEAISAFMFDMNRIGRGDDVAILTVSEFGRRPNENGSWGTDHGTAAPWFLVGSGINGGLYGAQPPLDSLDQYNNLLVQMDYRTIYGSLMQDWFGAAEASAIEVLGGDFGTQPIVAQTASRSVGIAPVATKLYAPRPNPARGQRNIQFDLKADSAVDLSVFDVRGRRVSHVYGGRLAAGRHNFTWDPQGKVATGMYFLVMRTPTGKFTQKLVIQ</sequence>
<feature type="domain" description="Secretion system C-terminal sorting" evidence="1">
    <location>
        <begin position="433"/>
        <end position="509"/>
    </location>
</feature>
<protein>
    <submittedName>
        <fullName evidence="2">DUF1501 domain-containing protein</fullName>
    </submittedName>
</protein>
<dbReference type="InterPro" id="IPR026444">
    <property type="entry name" value="Secre_tail"/>
</dbReference>
<dbReference type="EMBL" id="JABDJR010000508">
    <property type="protein sequence ID" value="NNF07616.1"/>
    <property type="molecule type" value="Genomic_DNA"/>
</dbReference>
<dbReference type="NCBIfam" id="TIGR04183">
    <property type="entry name" value="Por_Secre_tail"/>
    <property type="match status" value="1"/>
</dbReference>